<gene>
    <name evidence="2" type="ORF">SAMN02745111_01784</name>
</gene>
<feature type="transmembrane region" description="Helical" evidence="1">
    <location>
        <begin position="57"/>
        <end position="79"/>
    </location>
</feature>
<evidence type="ECO:0000256" key="1">
    <source>
        <dbReference type="SAM" id="Phobius"/>
    </source>
</evidence>
<keyword evidence="1" id="KW-0472">Membrane</keyword>
<dbReference type="EMBL" id="FUXZ01000010">
    <property type="protein sequence ID" value="SKA69109.1"/>
    <property type="molecule type" value="Genomic_DNA"/>
</dbReference>
<sequence>MKDKLDSLLENAYKERFEPGKDLNDRILHEKNNIKVLNDDVRLRKDKKNMKRNFGDLFTKVAVVAFCVVSIGGIGFFAISKGGINPSSDKKTAKEGTTVVETTSEIAETQSLIEEKETEEEFPENNEAENIEWKKLSKKYDFSSIITGKEGTDKDGWVYRELDVSDSGYANVRYYYDSYQEAIEASGLHNILSKDYKRMNREGTICYTDIISLEGTQKLLERSVDAKFQYKNGFVFLTQDYDNHNMEDMSFTDGALQNPTNERVYTSKSGIKFTLRDGTTCYPAYDDEEQVKCTRTSILSDKRKYIITIELRGLSEDEMHEVLDTVVMPDDNVDINKVPASEKRADIVKEIKKNAPKKK</sequence>
<evidence type="ECO:0000313" key="2">
    <source>
        <dbReference type="EMBL" id="SKA69109.1"/>
    </source>
</evidence>
<organism evidence="2 3">
    <name type="scientific">Eubacterium uniforme</name>
    <dbReference type="NCBI Taxonomy" id="39495"/>
    <lineage>
        <taxon>Bacteria</taxon>
        <taxon>Bacillati</taxon>
        <taxon>Bacillota</taxon>
        <taxon>Clostridia</taxon>
        <taxon>Eubacteriales</taxon>
        <taxon>Eubacteriaceae</taxon>
        <taxon>Eubacterium</taxon>
    </lineage>
</organism>
<keyword evidence="3" id="KW-1185">Reference proteome</keyword>
<keyword evidence="1" id="KW-0812">Transmembrane</keyword>
<reference evidence="2 3" key="1">
    <citation type="submission" date="2017-02" db="EMBL/GenBank/DDBJ databases">
        <authorList>
            <person name="Peterson S.W."/>
        </authorList>
    </citation>
    <scope>NUCLEOTIDE SEQUENCE [LARGE SCALE GENOMIC DNA]</scope>
    <source>
        <strain evidence="2 3">ATCC 35992</strain>
    </source>
</reference>
<evidence type="ECO:0008006" key="4">
    <source>
        <dbReference type="Google" id="ProtNLM"/>
    </source>
</evidence>
<dbReference type="OrthoDB" id="2083714at2"/>
<evidence type="ECO:0000313" key="3">
    <source>
        <dbReference type="Proteomes" id="UP000190814"/>
    </source>
</evidence>
<name>A0A1T4VW19_9FIRM</name>
<dbReference type="Proteomes" id="UP000190814">
    <property type="component" value="Unassembled WGS sequence"/>
</dbReference>
<protein>
    <recommendedName>
        <fullName evidence="4">DUF4367 domain-containing protein</fullName>
    </recommendedName>
</protein>
<accession>A0A1T4VW19</accession>
<keyword evidence="1" id="KW-1133">Transmembrane helix</keyword>
<dbReference type="RefSeq" id="WP_078766632.1">
    <property type="nucleotide sequence ID" value="NZ_FUXZ01000010.1"/>
</dbReference>
<dbReference type="AlphaFoldDB" id="A0A1T4VW19"/>
<dbReference type="STRING" id="39495.SAMN02745111_01784"/>
<proteinExistence type="predicted"/>